<dbReference type="InterPro" id="IPR042099">
    <property type="entry name" value="ANL_N_sf"/>
</dbReference>
<gene>
    <name evidence="2" type="ORF">C5F44_14695</name>
</gene>
<evidence type="ECO:0000313" key="2">
    <source>
        <dbReference type="EMBL" id="PTE13275.1"/>
    </source>
</evidence>
<dbReference type="InterPro" id="IPR000873">
    <property type="entry name" value="AMP-dep_synth/lig_dom"/>
</dbReference>
<dbReference type="Proteomes" id="UP000241362">
    <property type="component" value="Unassembled WGS sequence"/>
</dbReference>
<keyword evidence="3" id="KW-1185">Reference proteome</keyword>
<evidence type="ECO:0000259" key="1">
    <source>
        <dbReference type="Pfam" id="PF00501"/>
    </source>
</evidence>
<dbReference type="AlphaFoldDB" id="A0A2T4J5Y5"/>
<dbReference type="InterPro" id="IPR020845">
    <property type="entry name" value="AMP-binding_CS"/>
</dbReference>
<dbReference type="CDD" id="cd04433">
    <property type="entry name" value="AFD_class_I"/>
    <property type="match status" value="1"/>
</dbReference>
<dbReference type="InterPro" id="IPR045851">
    <property type="entry name" value="AMP-bd_C_sf"/>
</dbReference>
<comment type="caution">
    <text evidence="2">The sequence shown here is derived from an EMBL/GenBank/DDBJ whole genome shotgun (WGS) entry which is preliminary data.</text>
</comment>
<dbReference type="SUPFAM" id="SSF56801">
    <property type="entry name" value="Acetyl-CoA synthetase-like"/>
    <property type="match status" value="1"/>
</dbReference>
<accession>A0A2T4J5Y5</accession>
<dbReference type="Pfam" id="PF00501">
    <property type="entry name" value="AMP-binding"/>
    <property type="match status" value="1"/>
</dbReference>
<dbReference type="Gene3D" id="3.40.50.12780">
    <property type="entry name" value="N-terminal domain of ligase-like"/>
    <property type="match status" value="1"/>
</dbReference>
<dbReference type="RefSeq" id="WP_107674301.1">
    <property type="nucleotide sequence ID" value="NZ_PZKE01000016.1"/>
</dbReference>
<dbReference type="GO" id="GO:0031956">
    <property type="term" value="F:medium-chain fatty acid-CoA ligase activity"/>
    <property type="evidence" value="ECO:0007669"/>
    <property type="project" value="TreeGrafter"/>
</dbReference>
<dbReference type="GO" id="GO:0006631">
    <property type="term" value="P:fatty acid metabolic process"/>
    <property type="evidence" value="ECO:0007669"/>
    <property type="project" value="TreeGrafter"/>
</dbReference>
<proteinExistence type="predicted"/>
<feature type="domain" description="AMP-dependent synthetase/ligase" evidence="1">
    <location>
        <begin position="140"/>
        <end position="340"/>
    </location>
</feature>
<dbReference type="PANTHER" id="PTHR43201:SF32">
    <property type="entry name" value="2-SUCCINYLBENZOATE--COA LIGASE, CHLOROPLASTIC_PEROXISOMAL"/>
    <property type="match status" value="1"/>
</dbReference>
<dbReference type="EMBL" id="PZKE01000016">
    <property type="protein sequence ID" value="PTE13275.1"/>
    <property type="molecule type" value="Genomic_DNA"/>
</dbReference>
<dbReference type="Gene3D" id="3.30.300.30">
    <property type="match status" value="1"/>
</dbReference>
<reference evidence="2 3" key="1">
    <citation type="submission" date="2018-03" db="EMBL/GenBank/DDBJ databases">
        <title>Rhodobacter blasticus.</title>
        <authorList>
            <person name="Meyer T.E."/>
            <person name="Miller S."/>
            <person name="Lodha T."/>
            <person name="Gandham S."/>
            <person name="Chintalapati S."/>
            <person name="Chintalapati V.R."/>
        </authorList>
    </citation>
    <scope>NUCLEOTIDE SEQUENCE [LARGE SCALE GENOMIC DNA]</scope>
    <source>
        <strain evidence="2 3">DSM 2131</strain>
    </source>
</reference>
<dbReference type="PROSITE" id="PS00455">
    <property type="entry name" value="AMP_BINDING"/>
    <property type="match status" value="1"/>
</dbReference>
<evidence type="ECO:0000313" key="3">
    <source>
        <dbReference type="Proteomes" id="UP000241362"/>
    </source>
</evidence>
<protein>
    <recommendedName>
        <fullName evidence="1">AMP-dependent synthetase/ligase domain-containing protein</fullName>
    </recommendedName>
</protein>
<name>A0A2T4J5Y5_FUSBL</name>
<dbReference type="PANTHER" id="PTHR43201">
    <property type="entry name" value="ACYL-COA SYNTHETASE"/>
    <property type="match status" value="1"/>
</dbReference>
<organism evidence="2 3">
    <name type="scientific">Fuscovulum blasticum DSM 2131</name>
    <dbReference type="NCBI Taxonomy" id="1188250"/>
    <lineage>
        <taxon>Bacteria</taxon>
        <taxon>Pseudomonadati</taxon>
        <taxon>Pseudomonadota</taxon>
        <taxon>Alphaproteobacteria</taxon>
        <taxon>Rhodobacterales</taxon>
        <taxon>Paracoccaceae</taxon>
        <taxon>Pseudogemmobacter</taxon>
    </lineage>
</organism>
<sequence length="495" mass="51635">MPLSPRFNVGLHYLRAVAAAPETPAVLGGEATVSHGQLAEAALAVALGLQERGLGARATLAVRTADPAVALATLLATAMLGARWVFAQGDLVTSGRLPINMVLDDGSLEGAAPKGAVMLEAGWFAPRTGGGGRLPFDGFRDPEDIWMISQTSGTTGTPKLVGLPNRVLVARIEANAARLDWRGLRLASLFPVAAPIWLTYALTTLLHGGSVLAATPPEGWAAAGVGFALASPAQAQRMLAGLTLPRRLPKVQLSGGPAPEALVLALLRSFEEVWVGYGSTEAFNALSNIKTLGPDGQIASRTELAPGVRIEVVDAAGQPLPDGQEGQIRVRNPFLAPGYLNAPEATAASFRDGWFHPGDLGLWDAAGGFHISGRVNEQFNLGGQKLNAPLMDFALMAVPGVRDAICFMLPGHEGTEALRAFLSLDPAADVTEVLAGARLALMKLGGLPAVPKRFLFAETLPRNANGKADRRACVAMVESGRALRQARAGRPEAGV</sequence>